<sequence>MLISEIAKQARVSPSTVSRAINQPDIVAPGSLERIRAVMKKFNYTPAPINRRRGPKSKKPTTLNLGVWFVGAKADNPSLNWFQERMAELRERGTMNRVDLSMLFSNSPGELPRALTEGNLDGVIIQGMAPTAAVMQKLKNMPCVWFMTRRSYDFPGDYVEPNNEENGRVAAEYLAQQGHKSVAVLTTDPSYSANVRRVKAFMERAEELGLKAHSILGEDIPGVSFLEIAPLNSEIEQLVNRLVHEQPRPTGLYIPVDHFAGAFFRALRSAGLQPRKDFDVILGNFNPMIYNNLEHHPAAIDIQLSTLVRKVIDQLVWRIENRDAPGRIGITVSPTLRPAFD</sequence>
<dbReference type="InterPro" id="IPR000843">
    <property type="entry name" value="HTH_LacI"/>
</dbReference>
<evidence type="ECO:0000256" key="4">
    <source>
        <dbReference type="ARBA" id="ARBA00023163"/>
    </source>
</evidence>
<dbReference type="InterPro" id="IPR046335">
    <property type="entry name" value="LacI/GalR-like_sensor"/>
</dbReference>
<keyword evidence="2" id="KW-0805">Transcription regulation</keyword>
<dbReference type="Gene3D" id="3.40.50.2300">
    <property type="match status" value="2"/>
</dbReference>
<keyword evidence="3 6" id="KW-0238">DNA-binding</keyword>
<keyword evidence="4" id="KW-0804">Transcription</keyword>
<dbReference type="RefSeq" id="WP_221029729.1">
    <property type="nucleotide sequence ID" value="NZ_CP139781.1"/>
</dbReference>
<dbReference type="SMART" id="SM00354">
    <property type="entry name" value="HTH_LACI"/>
    <property type="match status" value="1"/>
</dbReference>
<feature type="domain" description="HTH lacI-type" evidence="5">
    <location>
        <begin position="1"/>
        <end position="55"/>
    </location>
</feature>
<dbReference type="SUPFAM" id="SSF47413">
    <property type="entry name" value="lambda repressor-like DNA-binding domains"/>
    <property type="match status" value="1"/>
</dbReference>
<keyword evidence="7" id="KW-1185">Reference proteome</keyword>
<dbReference type="Pfam" id="PF13377">
    <property type="entry name" value="Peripla_BP_3"/>
    <property type="match status" value="1"/>
</dbReference>
<proteinExistence type="predicted"/>
<evidence type="ECO:0000256" key="3">
    <source>
        <dbReference type="ARBA" id="ARBA00023125"/>
    </source>
</evidence>
<gene>
    <name evidence="6" type="ORF">K1X11_009205</name>
</gene>
<dbReference type="PANTHER" id="PTHR30146">
    <property type="entry name" value="LACI-RELATED TRANSCRIPTIONAL REPRESSOR"/>
    <property type="match status" value="1"/>
</dbReference>
<dbReference type="EMBL" id="CP139781">
    <property type="protein sequence ID" value="WRQ89585.1"/>
    <property type="molecule type" value="Genomic_DNA"/>
</dbReference>
<dbReference type="SUPFAM" id="SSF53822">
    <property type="entry name" value="Periplasmic binding protein-like I"/>
    <property type="match status" value="1"/>
</dbReference>
<evidence type="ECO:0000256" key="2">
    <source>
        <dbReference type="ARBA" id="ARBA00023015"/>
    </source>
</evidence>
<dbReference type="Proteomes" id="UP000738431">
    <property type="component" value="Chromosome"/>
</dbReference>
<dbReference type="GO" id="GO:0003677">
    <property type="term" value="F:DNA binding"/>
    <property type="evidence" value="ECO:0007669"/>
    <property type="project" value="UniProtKB-KW"/>
</dbReference>
<evidence type="ECO:0000313" key="6">
    <source>
        <dbReference type="EMBL" id="WRQ89585.1"/>
    </source>
</evidence>
<reference evidence="6 7" key="1">
    <citation type="submission" date="2021-08" db="EMBL/GenBank/DDBJ databases">
        <authorList>
            <person name="Zhang D."/>
            <person name="Zhang A."/>
            <person name="Wang L."/>
        </authorList>
    </citation>
    <scope>NUCLEOTIDE SEQUENCE [LARGE SCALE GENOMIC DNA]</scope>
    <source>
        <strain evidence="6 7">WL0086</strain>
    </source>
</reference>
<reference evidence="6 7" key="2">
    <citation type="submission" date="2023-12" db="EMBL/GenBank/DDBJ databases">
        <title>Description of an unclassified Opitutus bacterium of Verrucomicrobiota.</title>
        <authorList>
            <person name="Zhang D.-F."/>
        </authorList>
    </citation>
    <scope>NUCLEOTIDE SEQUENCE [LARGE SCALE GENOMIC DNA]</scope>
    <source>
        <strain evidence="6 7">WL0086</strain>
    </source>
</reference>
<evidence type="ECO:0000313" key="7">
    <source>
        <dbReference type="Proteomes" id="UP000738431"/>
    </source>
</evidence>
<dbReference type="PANTHER" id="PTHR30146:SF148">
    <property type="entry name" value="HTH-TYPE TRANSCRIPTIONAL REPRESSOR PURR-RELATED"/>
    <property type="match status" value="1"/>
</dbReference>
<dbReference type="Gene3D" id="1.10.260.40">
    <property type="entry name" value="lambda repressor-like DNA-binding domains"/>
    <property type="match status" value="1"/>
</dbReference>
<dbReference type="Pfam" id="PF00356">
    <property type="entry name" value="LacI"/>
    <property type="match status" value="1"/>
</dbReference>
<dbReference type="CDD" id="cd01392">
    <property type="entry name" value="HTH_LacI"/>
    <property type="match status" value="1"/>
</dbReference>
<evidence type="ECO:0000259" key="5">
    <source>
        <dbReference type="PROSITE" id="PS50932"/>
    </source>
</evidence>
<name>A0ABZ1CDZ2_9BACT</name>
<dbReference type="PROSITE" id="PS50932">
    <property type="entry name" value="HTH_LACI_2"/>
    <property type="match status" value="1"/>
</dbReference>
<keyword evidence="1" id="KW-0678">Repressor</keyword>
<protein>
    <submittedName>
        <fullName evidence="6">LacI family DNA-binding transcriptional regulator</fullName>
    </submittedName>
</protein>
<dbReference type="CDD" id="cd06267">
    <property type="entry name" value="PBP1_LacI_sugar_binding-like"/>
    <property type="match status" value="1"/>
</dbReference>
<evidence type="ECO:0000256" key="1">
    <source>
        <dbReference type="ARBA" id="ARBA00022491"/>
    </source>
</evidence>
<organism evidence="6 7">
    <name type="scientific">Actomonas aquatica</name>
    <dbReference type="NCBI Taxonomy" id="2866162"/>
    <lineage>
        <taxon>Bacteria</taxon>
        <taxon>Pseudomonadati</taxon>
        <taxon>Verrucomicrobiota</taxon>
        <taxon>Opitutia</taxon>
        <taxon>Opitutales</taxon>
        <taxon>Opitutaceae</taxon>
        <taxon>Actomonas</taxon>
    </lineage>
</organism>
<dbReference type="InterPro" id="IPR028082">
    <property type="entry name" value="Peripla_BP_I"/>
</dbReference>
<dbReference type="InterPro" id="IPR010982">
    <property type="entry name" value="Lambda_DNA-bd_dom_sf"/>
</dbReference>
<accession>A0ABZ1CDZ2</accession>